<dbReference type="GO" id="GO:0016787">
    <property type="term" value="F:hydrolase activity"/>
    <property type="evidence" value="ECO:0007669"/>
    <property type="project" value="UniProtKB-KW"/>
</dbReference>
<feature type="compositionally biased region" description="Polar residues" evidence="2">
    <location>
        <begin position="239"/>
        <end position="250"/>
    </location>
</feature>
<dbReference type="SUPFAM" id="SSF53474">
    <property type="entry name" value="alpha/beta-Hydrolases"/>
    <property type="match status" value="1"/>
</dbReference>
<evidence type="ECO:0000313" key="5">
    <source>
        <dbReference type="Proteomes" id="UP000034164"/>
    </source>
</evidence>
<proteinExistence type="predicted"/>
<dbReference type="InterPro" id="IPR029058">
    <property type="entry name" value="AB_hydrolase_fold"/>
</dbReference>
<feature type="region of interest" description="Disordered" evidence="2">
    <location>
        <begin position="205"/>
        <end position="265"/>
    </location>
</feature>
<feature type="compositionally biased region" description="Low complexity" evidence="2">
    <location>
        <begin position="207"/>
        <end position="223"/>
    </location>
</feature>
<reference evidence="5" key="1">
    <citation type="journal article" date="2015" name="PLoS Genet.">
        <title>The dynamic genome and transcriptome of the human fungal pathogen Blastomyces and close relative Emmonsia.</title>
        <authorList>
            <person name="Munoz J.F."/>
            <person name="Gauthier G.M."/>
            <person name="Desjardins C.A."/>
            <person name="Gallo J.E."/>
            <person name="Holder J."/>
            <person name="Sullivan T.D."/>
            <person name="Marty A.J."/>
            <person name="Carmen J.C."/>
            <person name="Chen Z."/>
            <person name="Ding L."/>
            <person name="Gujja S."/>
            <person name="Magrini V."/>
            <person name="Misas E."/>
            <person name="Mitreva M."/>
            <person name="Priest M."/>
            <person name="Saif S."/>
            <person name="Whiston E.A."/>
            <person name="Young S."/>
            <person name="Zeng Q."/>
            <person name="Goldman W.E."/>
            <person name="Mardis E.R."/>
            <person name="Taylor J.W."/>
            <person name="McEwen J.G."/>
            <person name="Clay O.K."/>
            <person name="Klein B.S."/>
            <person name="Cuomo C.A."/>
        </authorList>
    </citation>
    <scope>NUCLEOTIDE SEQUENCE [LARGE SCALE GENOMIC DNA]</scope>
    <source>
        <strain evidence="5">UAMH 3008</strain>
    </source>
</reference>
<dbReference type="AlphaFoldDB" id="A0A0G2J751"/>
<organism evidence="4 5">
    <name type="scientific">[Emmonsia] crescens</name>
    <dbReference type="NCBI Taxonomy" id="73230"/>
    <lineage>
        <taxon>Eukaryota</taxon>
        <taxon>Fungi</taxon>
        <taxon>Dikarya</taxon>
        <taxon>Ascomycota</taxon>
        <taxon>Pezizomycotina</taxon>
        <taxon>Eurotiomycetes</taxon>
        <taxon>Eurotiomycetidae</taxon>
        <taxon>Onygenales</taxon>
        <taxon>Ajellomycetaceae</taxon>
        <taxon>Emergomyces</taxon>
    </lineage>
</organism>
<comment type="caution">
    <text evidence="4">The sequence shown here is derived from an EMBL/GenBank/DDBJ whole genome shotgun (WGS) entry which is preliminary data.</text>
</comment>
<keyword evidence="1" id="KW-0378">Hydrolase</keyword>
<feature type="compositionally biased region" description="Polar residues" evidence="2">
    <location>
        <begin position="1"/>
        <end position="11"/>
    </location>
</feature>
<protein>
    <recommendedName>
        <fullName evidence="3">Alpha/beta hydrolase fold-3 domain-containing protein</fullName>
    </recommendedName>
</protein>
<dbReference type="InterPro" id="IPR013094">
    <property type="entry name" value="AB_hydrolase_3"/>
</dbReference>
<dbReference type="Proteomes" id="UP000034164">
    <property type="component" value="Unassembled WGS sequence"/>
</dbReference>
<name>A0A0G2J751_9EURO</name>
<evidence type="ECO:0000256" key="1">
    <source>
        <dbReference type="ARBA" id="ARBA00022801"/>
    </source>
</evidence>
<accession>A0A0G2J751</accession>
<feature type="domain" description="Alpha/beta hydrolase fold-3" evidence="3">
    <location>
        <begin position="271"/>
        <end position="384"/>
    </location>
</feature>
<dbReference type="InterPro" id="IPR050300">
    <property type="entry name" value="GDXG_lipolytic_enzyme"/>
</dbReference>
<feature type="domain" description="Alpha/beta hydrolase fold-3" evidence="3">
    <location>
        <begin position="109"/>
        <end position="203"/>
    </location>
</feature>
<sequence>MALQKSKNGNVQPPPRRQHNRLGLRVKAVILRFLMKIGMVLHGYPFPRPPLPHFTRVIQPSPSSRSTANLLSPPHTASSSSRLRNISLHFYTPFNYQTNSPDGKRWPVVVNFHGGGFTIGCATDDSRWARIAVESTHAVFVSVDYRLAPEHPFPAAVDDGVDALLYLEANAQVFSLDMTCVSLTGFSAGGNLAVTVPLRLHHRIMHHQQQQGQHTQQQPEHQQCTPDTNHSDEDIGLVDSNQLLLGGSSTQPQPQPQPPQQENPTTPLKIQILSIFAWYPILDFVMTREARCNRSKSPDKHLPDFLTTLFDESYVPSLTDRTSPFASPIHASDDMLHEALPADIFLYMCEWDMLLEEGQEFAQRLEGMGKKVRSMMVAGQRHGWDKSVNPLRDQESVDVLYKQACHEMRVIFERGHL</sequence>
<gene>
    <name evidence="4" type="ORF">EMCG_04712</name>
</gene>
<feature type="region of interest" description="Disordered" evidence="2">
    <location>
        <begin position="1"/>
        <end position="20"/>
    </location>
</feature>
<dbReference type="VEuPathDB" id="FungiDB:EMCG_04712"/>
<dbReference type="PANTHER" id="PTHR48081:SF8">
    <property type="entry name" value="ALPHA_BETA HYDROLASE FOLD-3 DOMAIN-CONTAINING PROTEIN-RELATED"/>
    <property type="match status" value="1"/>
</dbReference>
<dbReference type="EMBL" id="LCZI01001520">
    <property type="protein sequence ID" value="KKZ60611.1"/>
    <property type="molecule type" value="Genomic_DNA"/>
</dbReference>
<dbReference type="Pfam" id="PF07859">
    <property type="entry name" value="Abhydrolase_3"/>
    <property type="match status" value="2"/>
</dbReference>
<dbReference type="Gene3D" id="3.40.50.1820">
    <property type="entry name" value="alpha/beta hydrolase"/>
    <property type="match status" value="1"/>
</dbReference>
<evidence type="ECO:0000256" key="2">
    <source>
        <dbReference type="SAM" id="MobiDB-lite"/>
    </source>
</evidence>
<evidence type="ECO:0000259" key="3">
    <source>
        <dbReference type="Pfam" id="PF07859"/>
    </source>
</evidence>
<feature type="region of interest" description="Disordered" evidence="2">
    <location>
        <begin position="59"/>
        <end position="80"/>
    </location>
</feature>
<dbReference type="OrthoDB" id="433474at2759"/>
<evidence type="ECO:0000313" key="4">
    <source>
        <dbReference type="EMBL" id="KKZ60611.1"/>
    </source>
</evidence>
<dbReference type="PANTHER" id="PTHR48081">
    <property type="entry name" value="AB HYDROLASE SUPERFAMILY PROTEIN C4A8.06C"/>
    <property type="match status" value="1"/>
</dbReference>